<dbReference type="PANTHER" id="PTHR33841:SF1">
    <property type="entry name" value="DNA METHYLTRANSFERASE A"/>
    <property type="match status" value="1"/>
</dbReference>
<dbReference type="Pfam" id="PF20465">
    <property type="entry name" value="MmeI_hel"/>
    <property type="match status" value="1"/>
</dbReference>
<dbReference type="GO" id="GO:0009007">
    <property type="term" value="F:site-specific DNA-methyltransferase (adenine-specific) activity"/>
    <property type="evidence" value="ECO:0007669"/>
    <property type="project" value="UniProtKB-EC"/>
</dbReference>
<evidence type="ECO:0000259" key="8">
    <source>
        <dbReference type="Pfam" id="PF20467"/>
    </source>
</evidence>
<dbReference type="InterPro" id="IPR046817">
    <property type="entry name" value="MmeI_N"/>
</dbReference>
<organism evidence="10 11">
    <name type="scientific">Limosilactobacillus reuteri</name>
    <name type="common">Lactobacillus reuteri</name>
    <dbReference type="NCBI Taxonomy" id="1598"/>
    <lineage>
        <taxon>Bacteria</taxon>
        <taxon>Bacillati</taxon>
        <taxon>Bacillota</taxon>
        <taxon>Bacilli</taxon>
        <taxon>Lactobacillales</taxon>
        <taxon>Lactobacillaceae</taxon>
        <taxon>Limosilactobacillus</taxon>
    </lineage>
</organism>
<feature type="domain" description="MmeI-like C-terminal" evidence="8">
    <location>
        <begin position="801"/>
        <end position="880"/>
    </location>
</feature>
<dbReference type="Pfam" id="PF20467">
    <property type="entry name" value="MmeI_C"/>
    <property type="match status" value="1"/>
</dbReference>
<evidence type="ECO:0000259" key="6">
    <source>
        <dbReference type="Pfam" id="PF20465"/>
    </source>
</evidence>
<sequence length="886" mass="102533">MAITEIEDRIQNIIEQDNHEQFIYDFLSVYDFPKATITKLRKGTNNLAKEPGEVYLKNRLYFKQVESDLMQSFVDVKDKVSQLGSKPRYIMVTDFKNVLAEDTKTNDTLDVEFERLPQKFEFFLAWNGIEKADFDKENPADIRAAERFAKLYDVVVKDNPKATRHGLNLFLIRILFCLFAEDTDIFEKNLFTNRLKELTNTDGSDLDDFITRLFSVLDVEKSERPANTPSWLSDFPYVDGDLFKDPHEHLKFTEHSRKLIIDAGEKLEWDQINPDILGSMIQAVASEDSRSHLGMHYTSVPNIMKVIKPLFLDNLRQAFDDAKGNEKKLNQLYDRIGHIKFMDPACGSGNFLIITYKELRQLEIDILKELNQMGIATMYVPSVTLNQFYGIEIDDFACDVTRLSLWIAEHQMNIRLRKEIDNAVRPTLPLQHAGAIVCGNALLLNWINVMSSHGEAYIFGNPPYLGANNQTKEQKEDLKSVFNNVIKTGELDYICGWFYKAAEYISKINSNVVFSFVTTNSLTEGKLVGIFWPLILNMNLEITSAYHNFKWTNNAKGKAQVIVEIIQIAYKNLHNSKKIYYKNSYEKVDNINVYLNAGPTVIVQESKGKPIFNLPEMYSGNRPTDGRGQLRFTQAEYAQFISEYPQYKNYFRRLVGGKQITNSTFDYVLWINKKQYQKIQDIPVINTRIEKIKVARKNLSKLRETPWQFRDTRAPLNSMIVIPATSSSSRSYIPMTILDNRYIANNSTFVIYDAPMWLFGLLESKIHMVWADEIAGKLKTDFRYSKNLAYNTFPVPDLSTRRKNEIEDLVWNILDIRDEEEGTLAELYGSPLATKNPKPMNPRLKAAHEELDQVVDRAYRDRPFKDDNERLALLLSMYSNEIEEDE</sequence>
<dbReference type="GO" id="GO:0003676">
    <property type="term" value="F:nucleic acid binding"/>
    <property type="evidence" value="ECO:0007669"/>
    <property type="project" value="InterPro"/>
</dbReference>
<dbReference type="Pfam" id="PF20466">
    <property type="entry name" value="MmeI_TRD"/>
    <property type="match status" value="1"/>
</dbReference>
<evidence type="ECO:0000259" key="5">
    <source>
        <dbReference type="Pfam" id="PF20464"/>
    </source>
</evidence>
<evidence type="ECO:0000256" key="3">
    <source>
        <dbReference type="ARBA" id="ARBA00022679"/>
    </source>
</evidence>
<evidence type="ECO:0000256" key="1">
    <source>
        <dbReference type="ARBA" id="ARBA00011900"/>
    </source>
</evidence>
<dbReference type="GO" id="GO:0032259">
    <property type="term" value="P:methylation"/>
    <property type="evidence" value="ECO:0007669"/>
    <property type="project" value="UniProtKB-KW"/>
</dbReference>
<dbReference type="SUPFAM" id="SSF53335">
    <property type="entry name" value="S-adenosyl-L-methionine-dependent methyltransferases"/>
    <property type="match status" value="1"/>
</dbReference>
<feature type="domain" description="MmeI-like target recognition" evidence="7">
    <location>
        <begin position="598"/>
        <end position="798"/>
    </location>
</feature>
<dbReference type="Proteomes" id="UP000235484">
    <property type="component" value="Unassembled WGS sequence"/>
</dbReference>
<dbReference type="InterPro" id="IPR046816">
    <property type="entry name" value="MmeI_Mtase"/>
</dbReference>
<evidence type="ECO:0000259" key="9">
    <source>
        <dbReference type="Pfam" id="PF20473"/>
    </source>
</evidence>
<feature type="domain" description="MmeI-like DNA-methyltransferase" evidence="9">
    <location>
        <begin position="320"/>
        <end position="580"/>
    </location>
</feature>
<dbReference type="InterPro" id="IPR050953">
    <property type="entry name" value="N4_N6_ade-DNA_methylase"/>
</dbReference>
<dbReference type="RefSeq" id="WP_102816990.1">
    <property type="nucleotide sequence ID" value="NZ_LN887685.1"/>
</dbReference>
<dbReference type="InterPro" id="IPR046820">
    <property type="entry name" value="MmeI_TRD"/>
</dbReference>
<gene>
    <name evidence="10" type="primary">yeeA2</name>
    <name evidence="10" type="ORF">LRLP16767_LR202_02155</name>
</gene>
<evidence type="ECO:0000313" key="10">
    <source>
        <dbReference type="EMBL" id="CUR42495.1"/>
    </source>
</evidence>
<proteinExistence type="predicted"/>
<dbReference type="AlphaFoldDB" id="A0A0U5K0N4"/>
<feature type="domain" description="MmeI-like helicase spacer" evidence="6">
    <location>
        <begin position="165"/>
        <end position="243"/>
    </location>
</feature>
<keyword evidence="2 10" id="KW-0489">Methyltransferase</keyword>
<dbReference type="InterPro" id="IPR002052">
    <property type="entry name" value="DNA_methylase_N6_adenine_CS"/>
</dbReference>
<keyword evidence="3" id="KW-0808">Transferase</keyword>
<name>A0A0U5K0N4_LIMRT</name>
<dbReference type="Pfam" id="PF20473">
    <property type="entry name" value="MmeI_Mtase"/>
    <property type="match status" value="1"/>
</dbReference>
<reference evidence="11" key="1">
    <citation type="submission" date="2015-10" db="EMBL/GenBank/DDBJ databases">
        <authorList>
            <person name="Crossman L.C."/>
        </authorList>
    </citation>
    <scope>NUCLEOTIDE SEQUENCE [LARGE SCALE GENOMIC DNA]</scope>
    <source>
        <strain evidence="11">20-2</strain>
    </source>
</reference>
<evidence type="ECO:0000256" key="4">
    <source>
        <dbReference type="ARBA" id="ARBA00047942"/>
    </source>
</evidence>
<evidence type="ECO:0000256" key="2">
    <source>
        <dbReference type="ARBA" id="ARBA00022603"/>
    </source>
</evidence>
<dbReference type="Pfam" id="PF20464">
    <property type="entry name" value="MmeI_N"/>
    <property type="match status" value="1"/>
</dbReference>
<dbReference type="PANTHER" id="PTHR33841">
    <property type="entry name" value="DNA METHYLTRANSFERASE YEEA-RELATED"/>
    <property type="match status" value="1"/>
</dbReference>
<dbReference type="Gene3D" id="3.40.50.150">
    <property type="entry name" value="Vaccinia Virus protein VP39"/>
    <property type="match status" value="1"/>
</dbReference>
<dbReference type="PROSITE" id="PS00092">
    <property type="entry name" value="N6_MTASE"/>
    <property type="match status" value="1"/>
</dbReference>
<accession>A0A0U5K0N4</accession>
<evidence type="ECO:0000259" key="7">
    <source>
        <dbReference type="Pfam" id="PF20466"/>
    </source>
</evidence>
<dbReference type="InterPro" id="IPR046818">
    <property type="entry name" value="MmeI_C"/>
</dbReference>
<comment type="catalytic activity">
    <reaction evidence="4">
        <text>a 2'-deoxyadenosine in DNA + S-adenosyl-L-methionine = an N(6)-methyl-2'-deoxyadenosine in DNA + S-adenosyl-L-homocysteine + H(+)</text>
        <dbReference type="Rhea" id="RHEA:15197"/>
        <dbReference type="Rhea" id="RHEA-COMP:12418"/>
        <dbReference type="Rhea" id="RHEA-COMP:12419"/>
        <dbReference type="ChEBI" id="CHEBI:15378"/>
        <dbReference type="ChEBI" id="CHEBI:57856"/>
        <dbReference type="ChEBI" id="CHEBI:59789"/>
        <dbReference type="ChEBI" id="CHEBI:90615"/>
        <dbReference type="ChEBI" id="CHEBI:90616"/>
        <dbReference type="EC" id="2.1.1.72"/>
    </reaction>
</comment>
<feature type="domain" description="MmeI-like N-terminal" evidence="5">
    <location>
        <begin position="1"/>
        <end position="156"/>
    </location>
</feature>
<dbReference type="InterPro" id="IPR046819">
    <property type="entry name" value="MmeI_hel"/>
</dbReference>
<dbReference type="InterPro" id="IPR029063">
    <property type="entry name" value="SAM-dependent_MTases_sf"/>
</dbReference>
<dbReference type="EC" id="2.1.1.72" evidence="1"/>
<dbReference type="EMBL" id="LN887685">
    <property type="protein sequence ID" value="CUR42495.1"/>
    <property type="molecule type" value="Genomic_DNA"/>
</dbReference>
<protein>
    <recommendedName>
        <fullName evidence="1">site-specific DNA-methyltransferase (adenine-specific)</fullName>
        <ecNumber evidence="1">2.1.1.72</ecNumber>
    </recommendedName>
</protein>
<evidence type="ECO:0000313" key="11">
    <source>
        <dbReference type="Proteomes" id="UP000235484"/>
    </source>
</evidence>